<dbReference type="SUPFAM" id="SSF52540">
    <property type="entry name" value="P-loop containing nucleoside triphosphate hydrolases"/>
    <property type="match status" value="2"/>
</dbReference>
<dbReference type="InterPro" id="IPR047533">
    <property type="entry name" value="RecA-like_PEX6_r2"/>
</dbReference>
<dbReference type="PANTHER" id="PTHR23077:SF9">
    <property type="entry name" value="PEROXISOMAL ATPASE PEX6"/>
    <property type="match status" value="1"/>
</dbReference>
<feature type="compositionally biased region" description="Pro residues" evidence="12">
    <location>
        <begin position="626"/>
        <end position="635"/>
    </location>
</feature>
<accession>A0A6A6NL76</accession>
<dbReference type="GO" id="GO:0005829">
    <property type="term" value="C:cytosol"/>
    <property type="evidence" value="ECO:0007669"/>
    <property type="project" value="TreeGrafter"/>
</dbReference>
<comment type="subunit">
    <text evidence="11">Interacts with PEX1; forming the PEX1-PEX6 AAA ATPase complex, which is composed of a heterohexamer formed by a trimer of PEX1-PEX6 dimers.</text>
</comment>
<keyword evidence="2" id="KW-0962">Peroxisome biogenesis</keyword>
<evidence type="ECO:0000256" key="7">
    <source>
        <dbReference type="ARBA" id="ARBA00034691"/>
    </source>
</evidence>
<dbReference type="FunFam" id="3.40.50.300:FF:000109">
    <property type="entry name" value="Peroxisomal biogenesis factor 6"/>
    <property type="match status" value="1"/>
</dbReference>
<keyword evidence="15" id="KW-1185">Reference proteome</keyword>
<comment type="catalytic activity">
    <reaction evidence="10">
        <text>ATP + H2O = ADP + phosphate + H(+)</text>
        <dbReference type="Rhea" id="RHEA:13065"/>
        <dbReference type="ChEBI" id="CHEBI:15377"/>
        <dbReference type="ChEBI" id="CHEBI:15378"/>
        <dbReference type="ChEBI" id="CHEBI:30616"/>
        <dbReference type="ChEBI" id="CHEBI:43474"/>
        <dbReference type="ChEBI" id="CHEBI:456216"/>
    </reaction>
    <physiologicalReaction direction="left-to-right" evidence="10">
        <dbReference type="Rhea" id="RHEA:13066"/>
    </physiologicalReaction>
</comment>
<organism evidence="14 15">
    <name type="scientific">Lineolata rhizophorae</name>
    <dbReference type="NCBI Taxonomy" id="578093"/>
    <lineage>
        <taxon>Eukaryota</taxon>
        <taxon>Fungi</taxon>
        <taxon>Dikarya</taxon>
        <taxon>Ascomycota</taxon>
        <taxon>Pezizomycotina</taxon>
        <taxon>Dothideomycetes</taxon>
        <taxon>Dothideomycetes incertae sedis</taxon>
        <taxon>Lineolatales</taxon>
        <taxon>Lineolataceae</taxon>
        <taxon>Lineolata</taxon>
    </lineage>
</organism>
<evidence type="ECO:0000256" key="2">
    <source>
        <dbReference type="ARBA" id="ARBA00022593"/>
    </source>
</evidence>
<dbReference type="InterPro" id="IPR056995">
    <property type="entry name" value="PEX6_4th_dom"/>
</dbReference>
<feature type="region of interest" description="Disordered" evidence="12">
    <location>
        <begin position="83"/>
        <end position="112"/>
    </location>
</feature>
<feature type="domain" description="AAA+ ATPase" evidence="13">
    <location>
        <begin position="1161"/>
        <end position="1303"/>
    </location>
</feature>
<keyword evidence="6" id="KW-0472">Membrane</keyword>
<feature type="compositionally biased region" description="Basic residues" evidence="12">
    <location>
        <begin position="642"/>
        <end position="651"/>
    </location>
</feature>
<keyword evidence="5" id="KW-0067">ATP-binding</keyword>
<evidence type="ECO:0000256" key="1">
    <source>
        <dbReference type="ARBA" id="ARBA00006914"/>
    </source>
</evidence>
<feature type="region of interest" description="Disordered" evidence="12">
    <location>
        <begin position="306"/>
        <end position="396"/>
    </location>
</feature>
<dbReference type="InterPro" id="IPR003593">
    <property type="entry name" value="AAA+_ATPase"/>
</dbReference>
<keyword evidence="4" id="KW-0378">Hydrolase</keyword>
<dbReference type="Pfam" id="PF23315">
    <property type="entry name" value="PEX6_4th"/>
    <property type="match status" value="1"/>
</dbReference>
<feature type="region of interest" description="Disordered" evidence="12">
    <location>
        <begin position="826"/>
        <end position="847"/>
    </location>
</feature>
<dbReference type="Pfam" id="PF23120">
    <property type="entry name" value="PEX6_N"/>
    <property type="match status" value="1"/>
</dbReference>
<dbReference type="PANTHER" id="PTHR23077">
    <property type="entry name" value="AAA-FAMILY ATPASE"/>
    <property type="match status" value="1"/>
</dbReference>
<feature type="compositionally biased region" description="Acidic residues" evidence="12">
    <location>
        <begin position="326"/>
        <end position="335"/>
    </location>
</feature>
<evidence type="ECO:0000313" key="15">
    <source>
        <dbReference type="Proteomes" id="UP000799766"/>
    </source>
</evidence>
<feature type="compositionally biased region" description="Low complexity" evidence="12">
    <location>
        <begin position="93"/>
        <end position="103"/>
    </location>
</feature>
<evidence type="ECO:0000256" key="5">
    <source>
        <dbReference type="ARBA" id="ARBA00022840"/>
    </source>
</evidence>
<dbReference type="CDD" id="cd19527">
    <property type="entry name" value="RecA-like_PEX6_r2"/>
    <property type="match status" value="1"/>
</dbReference>
<dbReference type="Gene3D" id="1.10.8.60">
    <property type="match status" value="2"/>
</dbReference>
<dbReference type="EMBL" id="MU001709">
    <property type="protein sequence ID" value="KAF2452461.1"/>
    <property type="molecule type" value="Genomic_DNA"/>
</dbReference>
<dbReference type="InterPro" id="IPR050168">
    <property type="entry name" value="AAA_ATPase_domain"/>
</dbReference>
<name>A0A6A6NL76_9PEZI</name>
<reference evidence="14" key="1">
    <citation type="journal article" date="2020" name="Stud. Mycol.">
        <title>101 Dothideomycetes genomes: a test case for predicting lifestyles and emergence of pathogens.</title>
        <authorList>
            <person name="Haridas S."/>
            <person name="Albert R."/>
            <person name="Binder M."/>
            <person name="Bloem J."/>
            <person name="Labutti K."/>
            <person name="Salamov A."/>
            <person name="Andreopoulos B."/>
            <person name="Baker S."/>
            <person name="Barry K."/>
            <person name="Bills G."/>
            <person name="Bluhm B."/>
            <person name="Cannon C."/>
            <person name="Castanera R."/>
            <person name="Culley D."/>
            <person name="Daum C."/>
            <person name="Ezra D."/>
            <person name="Gonzalez J."/>
            <person name="Henrissat B."/>
            <person name="Kuo A."/>
            <person name="Liang C."/>
            <person name="Lipzen A."/>
            <person name="Lutzoni F."/>
            <person name="Magnuson J."/>
            <person name="Mondo S."/>
            <person name="Nolan M."/>
            <person name="Ohm R."/>
            <person name="Pangilinan J."/>
            <person name="Park H.-J."/>
            <person name="Ramirez L."/>
            <person name="Alfaro M."/>
            <person name="Sun H."/>
            <person name="Tritt A."/>
            <person name="Yoshinaga Y."/>
            <person name="Zwiers L.-H."/>
            <person name="Turgeon B."/>
            <person name="Goodwin S."/>
            <person name="Spatafora J."/>
            <person name="Crous P."/>
            <person name="Grigoriev I."/>
        </authorList>
    </citation>
    <scope>NUCLEOTIDE SEQUENCE</scope>
    <source>
        <strain evidence="14">ATCC 16933</strain>
    </source>
</reference>
<feature type="region of interest" description="Disordered" evidence="12">
    <location>
        <begin position="621"/>
        <end position="657"/>
    </location>
</feature>
<evidence type="ECO:0000256" key="12">
    <source>
        <dbReference type="SAM" id="MobiDB-lite"/>
    </source>
</evidence>
<evidence type="ECO:0000256" key="6">
    <source>
        <dbReference type="ARBA" id="ARBA00023136"/>
    </source>
</evidence>
<dbReference type="FunFam" id="1.10.8.60:FF:000039">
    <property type="entry name" value="peroxisome biogenesis factor 6"/>
    <property type="match status" value="1"/>
</dbReference>
<evidence type="ECO:0000259" key="13">
    <source>
        <dbReference type="SMART" id="SM00382"/>
    </source>
</evidence>
<evidence type="ECO:0000256" key="4">
    <source>
        <dbReference type="ARBA" id="ARBA00022801"/>
    </source>
</evidence>
<dbReference type="Proteomes" id="UP000799766">
    <property type="component" value="Unassembled WGS sequence"/>
</dbReference>
<evidence type="ECO:0000256" key="8">
    <source>
        <dbReference type="ARBA" id="ARBA00034811"/>
    </source>
</evidence>
<dbReference type="Gene3D" id="3.40.50.300">
    <property type="entry name" value="P-loop containing nucleotide triphosphate hydrolases"/>
    <property type="match status" value="2"/>
</dbReference>
<comment type="similarity">
    <text evidence="1">Belongs to the AAA ATPase family.</text>
</comment>
<proteinExistence type="inferred from homology"/>
<feature type="domain" description="AAA+ ATPase" evidence="13">
    <location>
        <begin position="875"/>
        <end position="1008"/>
    </location>
</feature>
<feature type="region of interest" description="Disordered" evidence="12">
    <location>
        <begin position="194"/>
        <end position="217"/>
    </location>
</feature>
<dbReference type="InterPro" id="IPR003960">
    <property type="entry name" value="ATPase_AAA_CS"/>
</dbReference>
<keyword evidence="3" id="KW-0547">Nucleotide-binding</keyword>
<dbReference type="PROSITE" id="PS00674">
    <property type="entry name" value="AAA"/>
    <property type="match status" value="1"/>
</dbReference>
<evidence type="ECO:0000256" key="9">
    <source>
        <dbReference type="ARBA" id="ARBA00034920"/>
    </source>
</evidence>
<feature type="non-terminal residue" evidence="14">
    <location>
        <position position="1442"/>
    </location>
</feature>
<dbReference type="GO" id="GO:0005778">
    <property type="term" value="C:peroxisomal membrane"/>
    <property type="evidence" value="ECO:0007669"/>
    <property type="project" value="UniProtKB-SubCell"/>
</dbReference>
<feature type="non-terminal residue" evidence="14">
    <location>
        <position position="1"/>
    </location>
</feature>
<sequence length="1442" mass="151954">PRRRRRRRRAADRPPVSARLLLDERMKGDAGILSHDLVEDLFPGLKKETTGSTTADSTPPILHVAISPWIPSTSSPATDIPWTILAARPPPSSSSSTTGSAADDSARPHSSLQFRASSPALQSFARTLQAIAPSHAATARRDAPLEIRILDAAPVPLSAVYVTLDVDALRRADEVQAKFGGGFGGRPGRPLHLAGATGAQRPPAGRGKGAGADEKPGVTPAQLRAWMAALRAALRAAPLVHAGDEVPLPLPAHPITHVPAPPARVTACEPVAQGRLRASSRVVVLHVPPGGSGGAAAAAAAAAGRRVSPTLAQKPIMNGTLKPTGPEEDDADDTSTEQFYSAAEERGADSTASSPPTEESDADADASRGDESDASSVVTEDSSGGNLSDDPDDMISLNAPALATEPASGALSAFTSATPRARYTNGIATPGSVFSAASTVRGGGGGGGGAAAAIGGKVFKAQGLLERVPEELLHPRPGAEEDEEARVYVDTSALVKLGVFSGDWVRVEGAAEPAPAGSGLDALEYAMMGMGLGGGRTLGEEEEEREWRAVKVYGLPEALSRRPQRYAVHRSASAAHTQQAVAGHRRSMSHILPHHLPRDVTPRAHLSPLLLANLGSPSHLRISFLSPPPPPPPPSGQQQFAGRHHGHKSHRIPASASPPFAREMELLNILTPFSTNAFFNPVLFSALRQHMEGKRRIVKRGDVFGVPVDEALVRSLVQGAGDEEANSGVDEMLAKLKGATACEAARGGRSVAWFKVGNVGSSSNDAEQEGDDEATAVWGGVYSVDSVNTTTKGRYGDKGGEKARLPGTMESTWPYYLGLRRAPPMTSSQAASAEPSKYGNGLPEPPRPYVSPLRRQLRELLSAATSPRALRLHMPPLAVLLTSTQRGVGKATLAAAACEDLGLHSFALDAYDALAEGAGAPPGDAKTAGLLEARVERALLCGKQNTVVVVRHVDALAGASTGAAKVAASLKEKLAECTVLIATTSDVDKVPDEVRALFTHEFEMGAPDEGEREGLLRDIVAQLGVRLAADVELGQVAIKTAALVAGDLVDVVERAVVARRERLEGIVEGAAKEESGEQGVEVKLRDVELAGGASTLGVTKADFDAAVDAARKNFADAIGAPKIPSVSWSDVGGLAHVKAAVIETIQLPLTRPELFARGMKKRSGILFYGPPGTGKTLLAKAIATEFSLNFFSVKGPELLNMYIGESEANVRRVFRRARDARPCVVFFDELDSVAPKRGNQGDSGGVMDRIVSQLLAELDGMSEGEEGAGGVFVIGATNRPDLLDQALLRPGRFDKMLFLGVADTHDKQRTILEALTRKFTLDPSLSLARIAASLPFTYTGADLYALCSDAMLKAITRQATHVDEKVAQLNREAAANKQRKVTVAHFFDHIAQPDDVAVVVTEDDFVAARKELVPSVSVQELAHYDRVRKAFEGEGRRKEEEQ</sequence>
<gene>
    <name evidence="14" type="ORF">BDY21DRAFT_256838</name>
</gene>
<evidence type="ECO:0000313" key="14">
    <source>
        <dbReference type="EMBL" id="KAF2452461.1"/>
    </source>
</evidence>
<dbReference type="InterPro" id="IPR027417">
    <property type="entry name" value="P-loop_NTPase"/>
</dbReference>
<feature type="compositionally biased region" description="Polar residues" evidence="12">
    <location>
        <begin position="374"/>
        <end position="386"/>
    </location>
</feature>
<dbReference type="Pfam" id="PF00004">
    <property type="entry name" value="AAA"/>
    <property type="match status" value="2"/>
</dbReference>
<protein>
    <recommendedName>
        <fullName evidence="8">Peroxisomal ATPase PEX6</fullName>
    </recommendedName>
    <alternativeName>
        <fullName evidence="9">Peroxin-6</fullName>
    </alternativeName>
</protein>
<dbReference type="SMART" id="SM00382">
    <property type="entry name" value="AAA"/>
    <property type="match status" value="2"/>
</dbReference>
<dbReference type="GO" id="GO:0016887">
    <property type="term" value="F:ATP hydrolysis activity"/>
    <property type="evidence" value="ECO:0007669"/>
    <property type="project" value="InterPro"/>
</dbReference>
<dbReference type="OrthoDB" id="5553750at2759"/>
<dbReference type="GO" id="GO:0016558">
    <property type="term" value="P:protein import into peroxisome matrix"/>
    <property type="evidence" value="ECO:0007669"/>
    <property type="project" value="TreeGrafter"/>
</dbReference>
<dbReference type="InterPro" id="IPR003959">
    <property type="entry name" value="ATPase_AAA_core"/>
</dbReference>
<evidence type="ECO:0000256" key="10">
    <source>
        <dbReference type="ARBA" id="ARBA00048778"/>
    </source>
</evidence>
<dbReference type="GO" id="GO:0005524">
    <property type="term" value="F:ATP binding"/>
    <property type="evidence" value="ECO:0007669"/>
    <property type="project" value="UniProtKB-KW"/>
</dbReference>
<evidence type="ECO:0000256" key="3">
    <source>
        <dbReference type="ARBA" id="ARBA00022741"/>
    </source>
</evidence>
<comment type="subcellular location">
    <subcellularLocation>
        <location evidence="7">Peroxisome membrane</location>
        <topology evidence="7">Peripheral membrane protein</topology>
        <orientation evidence="7">Cytoplasmic side</orientation>
    </subcellularLocation>
</comment>
<evidence type="ECO:0000256" key="11">
    <source>
        <dbReference type="ARBA" id="ARBA00062700"/>
    </source>
</evidence>